<dbReference type="GO" id="GO:0005840">
    <property type="term" value="C:ribosome"/>
    <property type="evidence" value="ECO:0007669"/>
    <property type="project" value="UniProtKB-KW"/>
</dbReference>
<evidence type="ECO:0000313" key="7">
    <source>
        <dbReference type="Proteomes" id="UP000199411"/>
    </source>
</evidence>
<dbReference type="Pfam" id="PF00830">
    <property type="entry name" value="Ribosomal_L28"/>
    <property type="match status" value="1"/>
</dbReference>
<dbReference type="InterPro" id="IPR034704">
    <property type="entry name" value="Ribosomal_bL28/bL31-like_sf"/>
</dbReference>
<comment type="similarity">
    <text evidence="1 5">Belongs to the bacterial ribosomal protein bL28 family.</text>
</comment>
<accession>A0A1G6HM14</accession>
<dbReference type="InterPro" id="IPR037147">
    <property type="entry name" value="Ribosomal_bL28_sf"/>
</dbReference>
<keyword evidence="7" id="KW-1185">Reference proteome</keyword>
<proteinExistence type="inferred from homology"/>
<dbReference type="Gene3D" id="2.20.150.30">
    <property type="match status" value="1"/>
</dbReference>
<gene>
    <name evidence="5" type="primary">rpmB</name>
    <name evidence="6" type="ORF">SAMN05660835_00026</name>
</gene>
<keyword evidence="3 5" id="KW-0687">Ribonucleoprotein</keyword>
<sequence length="63" mass="7121">MSRKCEICGKSVHVGNNVSHSNRKTKKVWYPNLQKVKVLLNGKPKRIIVCTTCLKSGKIQKVI</sequence>
<dbReference type="GO" id="GO:0006412">
    <property type="term" value="P:translation"/>
    <property type="evidence" value="ECO:0007669"/>
    <property type="project" value="UniProtKB-UniRule"/>
</dbReference>
<evidence type="ECO:0000256" key="1">
    <source>
        <dbReference type="ARBA" id="ARBA00008760"/>
    </source>
</evidence>
<evidence type="ECO:0000256" key="3">
    <source>
        <dbReference type="ARBA" id="ARBA00023274"/>
    </source>
</evidence>
<evidence type="ECO:0000256" key="5">
    <source>
        <dbReference type="HAMAP-Rule" id="MF_00373"/>
    </source>
</evidence>
<dbReference type="Proteomes" id="UP000199411">
    <property type="component" value="Unassembled WGS sequence"/>
</dbReference>
<dbReference type="GO" id="GO:0003735">
    <property type="term" value="F:structural constituent of ribosome"/>
    <property type="evidence" value="ECO:0007669"/>
    <property type="project" value="InterPro"/>
</dbReference>
<evidence type="ECO:0000313" key="6">
    <source>
        <dbReference type="EMBL" id="SDB95193.1"/>
    </source>
</evidence>
<protein>
    <recommendedName>
        <fullName evidence="4 5">Large ribosomal subunit protein bL28</fullName>
    </recommendedName>
</protein>
<dbReference type="EMBL" id="FMYU01000001">
    <property type="protein sequence ID" value="SDB95193.1"/>
    <property type="molecule type" value="Genomic_DNA"/>
</dbReference>
<dbReference type="RefSeq" id="WP_092127277.1">
    <property type="nucleotide sequence ID" value="NZ_FMYU01000001.1"/>
</dbReference>
<dbReference type="GO" id="GO:1990904">
    <property type="term" value="C:ribonucleoprotein complex"/>
    <property type="evidence" value="ECO:0007669"/>
    <property type="project" value="UniProtKB-KW"/>
</dbReference>
<dbReference type="NCBIfam" id="TIGR00009">
    <property type="entry name" value="L28"/>
    <property type="match status" value="1"/>
</dbReference>
<organism evidence="6 7">
    <name type="scientific">Desulfurella multipotens</name>
    <dbReference type="NCBI Taxonomy" id="79269"/>
    <lineage>
        <taxon>Bacteria</taxon>
        <taxon>Pseudomonadati</taxon>
        <taxon>Campylobacterota</taxon>
        <taxon>Desulfurellia</taxon>
        <taxon>Desulfurellales</taxon>
        <taxon>Desulfurellaceae</taxon>
        <taxon>Desulfurella</taxon>
    </lineage>
</organism>
<dbReference type="AlphaFoldDB" id="A0A1G6HM14"/>
<dbReference type="HAMAP" id="MF_00373">
    <property type="entry name" value="Ribosomal_bL28"/>
    <property type="match status" value="1"/>
</dbReference>
<dbReference type="InterPro" id="IPR026569">
    <property type="entry name" value="Ribosomal_bL28"/>
</dbReference>
<evidence type="ECO:0000256" key="2">
    <source>
        <dbReference type="ARBA" id="ARBA00022980"/>
    </source>
</evidence>
<dbReference type="Gene3D" id="2.30.170.40">
    <property type="entry name" value="Ribosomal protein L28/L24"/>
    <property type="match status" value="1"/>
</dbReference>
<dbReference type="InterPro" id="IPR050096">
    <property type="entry name" value="Bacterial_rp_bL28"/>
</dbReference>
<evidence type="ECO:0000256" key="4">
    <source>
        <dbReference type="ARBA" id="ARBA00035174"/>
    </source>
</evidence>
<dbReference type="PANTHER" id="PTHR39080:SF1">
    <property type="entry name" value="LARGE RIBOSOMAL SUBUNIT PROTEIN BL28A"/>
    <property type="match status" value="1"/>
</dbReference>
<dbReference type="PANTHER" id="PTHR39080">
    <property type="entry name" value="50S RIBOSOMAL PROTEIN L28"/>
    <property type="match status" value="1"/>
</dbReference>
<name>A0A1G6HM14_9BACT</name>
<reference evidence="7" key="1">
    <citation type="submission" date="2016-10" db="EMBL/GenBank/DDBJ databases">
        <authorList>
            <person name="Varghese N."/>
            <person name="Submissions S."/>
        </authorList>
    </citation>
    <scope>NUCLEOTIDE SEQUENCE [LARGE SCALE GENOMIC DNA]</scope>
    <source>
        <strain evidence="7">DSM 8415</strain>
    </source>
</reference>
<keyword evidence="2 5" id="KW-0689">Ribosomal protein</keyword>
<dbReference type="SUPFAM" id="SSF143800">
    <property type="entry name" value="L28p-like"/>
    <property type="match status" value="1"/>
</dbReference>
<dbReference type="InterPro" id="IPR001383">
    <property type="entry name" value="Ribosomal_bL28_bact-type"/>
</dbReference>
<dbReference type="OrthoDB" id="9805609at2"/>